<keyword evidence="1" id="KW-0812">Transmembrane</keyword>
<evidence type="ECO:0000256" key="1">
    <source>
        <dbReference type="SAM" id="Phobius"/>
    </source>
</evidence>
<keyword evidence="2" id="KW-0808">Transferase</keyword>
<dbReference type="InParanoid" id="I3TGE2"/>
<dbReference type="EMBL" id="CP003531">
    <property type="protein sequence ID" value="AFK51830.1"/>
    <property type="molecule type" value="Genomic_DNA"/>
</dbReference>
<name>I3TGE2_THEC1</name>
<feature type="transmembrane region" description="Helical" evidence="1">
    <location>
        <begin position="57"/>
        <end position="74"/>
    </location>
</feature>
<keyword evidence="2" id="KW-0418">Kinase</keyword>
<feature type="transmembrane region" description="Helical" evidence="1">
    <location>
        <begin position="110"/>
        <end position="128"/>
    </location>
</feature>
<dbReference type="OrthoDB" id="100386at2157"/>
<evidence type="ECO:0000313" key="2">
    <source>
        <dbReference type="EMBL" id="AFK51830.1"/>
    </source>
</evidence>
<sequence>MDWLSTLVPQRPAEEVVYAFLLLGLVLASLWLTKVLYRVLVLRGVKNNVAVYYNRKIIHMLAGGVTAALTPYIFTSPLIPFLFAIALAVLLTVPHRSGQLLNWFQTSENWYEVNFCLAWGTSLFVVWVATSNPFYAVVPPLFISFGDAITGVIRNLVYGRRTKSWLGNIGMLAVATVIGYHYAGLLGVVAGVAASLVEHFEFPPYLDDNVLISLVSTLILVSGRYL</sequence>
<gene>
    <name evidence="2" type="ordered locus">TCELL_1408</name>
</gene>
<keyword evidence="1" id="KW-1133">Transmembrane helix</keyword>
<keyword evidence="3" id="KW-1185">Reference proteome</keyword>
<keyword evidence="1" id="KW-0472">Membrane</keyword>
<evidence type="ECO:0000313" key="3">
    <source>
        <dbReference type="Proteomes" id="UP000005270"/>
    </source>
</evidence>
<dbReference type="GO" id="GO:0016301">
    <property type="term" value="F:kinase activity"/>
    <property type="evidence" value="ECO:0007669"/>
    <property type="project" value="UniProtKB-KW"/>
</dbReference>
<feature type="transmembrane region" description="Helical" evidence="1">
    <location>
        <begin position="134"/>
        <end position="157"/>
    </location>
</feature>
<feature type="transmembrane region" description="Helical" evidence="1">
    <location>
        <begin position="80"/>
        <end position="98"/>
    </location>
</feature>
<dbReference type="HOGENOM" id="CLU_1280846_0_0_2"/>
<dbReference type="AlphaFoldDB" id="I3TGE2"/>
<organism evidence="2 3">
    <name type="scientific">Thermogladius calderae (strain DSM 22663 / VKM B-2946 / 1633)</name>
    <dbReference type="NCBI Taxonomy" id="1184251"/>
    <lineage>
        <taxon>Archaea</taxon>
        <taxon>Thermoproteota</taxon>
        <taxon>Thermoprotei</taxon>
        <taxon>Desulfurococcales</taxon>
        <taxon>Desulfurococcaceae</taxon>
        <taxon>Thermogladius</taxon>
    </lineage>
</organism>
<protein>
    <submittedName>
        <fullName evidence="2">Dolichol kinase</fullName>
    </submittedName>
</protein>
<dbReference type="Proteomes" id="UP000005270">
    <property type="component" value="Chromosome"/>
</dbReference>
<dbReference type="STRING" id="1184251.TCELL_1408"/>
<feature type="transmembrane region" description="Helical" evidence="1">
    <location>
        <begin position="16"/>
        <end position="37"/>
    </location>
</feature>
<feature type="transmembrane region" description="Helical" evidence="1">
    <location>
        <begin position="169"/>
        <end position="197"/>
    </location>
</feature>
<dbReference type="KEGG" id="thg:TCELL_1408"/>
<reference evidence="2 3" key="1">
    <citation type="journal article" date="2012" name="J. Bacteriol.">
        <title>Complete genome sequence of the hyperthermophilic cellulolytic Crenarchaeon 'Thermogladius cellulolyticus' 1633.</title>
        <authorList>
            <person name="Mardanov A.V."/>
            <person name="Kochetkova T.V."/>
            <person name="Beletsky A.V."/>
            <person name="Bonch-Osmolovskaya E.A."/>
            <person name="Ravin N.V."/>
            <person name="Skryabin K.G."/>
        </authorList>
    </citation>
    <scope>NUCLEOTIDE SEQUENCE [LARGE SCALE GENOMIC DNA]</scope>
    <source>
        <strain evidence="3">DSM 22663 / VKM B-2946 / 1633</strain>
    </source>
</reference>
<accession>I3TGE2</accession>
<proteinExistence type="predicted"/>
<dbReference type="eggNOG" id="arCOG01879">
    <property type="taxonomic scope" value="Archaea"/>
</dbReference>